<dbReference type="Pfam" id="PF00005">
    <property type="entry name" value="ABC_tran"/>
    <property type="match status" value="1"/>
</dbReference>
<keyword evidence="8" id="KW-0408">Iron</keyword>
<evidence type="ECO:0000256" key="7">
    <source>
        <dbReference type="ARBA" id="ARBA00022967"/>
    </source>
</evidence>
<evidence type="ECO:0000256" key="10">
    <source>
        <dbReference type="ARBA" id="ARBA00023136"/>
    </source>
</evidence>
<dbReference type="AlphaFoldDB" id="A0A6M8HHW0"/>
<dbReference type="InterPro" id="IPR050093">
    <property type="entry name" value="ABC_SmlMolc_Importer"/>
</dbReference>
<dbReference type="GO" id="GO:0005524">
    <property type="term" value="F:ATP binding"/>
    <property type="evidence" value="ECO:0007669"/>
    <property type="project" value="UniProtKB-KW"/>
</dbReference>
<keyword evidence="7" id="KW-1278">Translocase</keyword>
<dbReference type="InterPro" id="IPR003593">
    <property type="entry name" value="AAA+_ATPase"/>
</dbReference>
<dbReference type="PANTHER" id="PTHR42781:SF5">
    <property type="entry name" value="PUTRESCINE TRANSPORT ATP-BINDING PROTEIN POTG"/>
    <property type="match status" value="1"/>
</dbReference>
<dbReference type="InterPro" id="IPR013611">
    <property type="entry name" value="Transp-assoc_OB_typ2"/>
</dbReference>
<evidence type="ECO:0000256" key="9">
    <source>
        <dbReference type="ARBA" id="ARBA00023065"/>
    </source>
</evidence>
<name>A0A6M8HHW0_9PROT</name>
<dbReference type="EMBL" id="CP053708">
    <property type="protein sequence ID" value="QKE88959.1"/>
    <property type="molecule type" value="Genomic_DNA"/>
</dbReference>
<gene>
    <name evidence="12" type="ORF">HN018_01870</name>
</gene>
<proteinExistence type="predicted"/>
<dbReference type="InterPro" id="IPR015853">
    <property type="entry name" value="ABC_transpr_FbpC"/>
</dbReference>
<evidence type="ECO:0000256" key="5">
    <source>
        <dbReference type="ARBA" id="ARBA00022741"/>
    </source>
</evidence>
<dbReference type="InterPro" id="IPR017871">
    <property type="entry name" value="ABC_transporter-like_CS"/>
</dbReference>
<feature type="domain" description="ABC transporter" evidence="11">
    <location>
        <begin position="4"/>
        <end position="236"/>
    </location>
</feature>
<dbReference type="PROSITE" id="PS50893">
    <property type="entry name" value="ABC_TRANSPORTER_2"/>
    <property type="match status" value="1"/>
</dbReference>
<keyword evidence="6 12" id="KW-0067">ATP-binding</keyword>
<dbReference type="SUPFAM" id="SSF50331">
    <property type="entry name" value="MOP-like"/>
    <property type="match status" value="1"/>
</dbReference>
<keyword evidence="4" id="KW-0997">Cell inner membrane</keyword>
<dbReference type="KEGG" id="lck:HN018_01870"/>
<keyword evidence="2" id="KW-1003">Cell membrane</keyword>
<protein>
    <submittedName>
        <fullName evidence="12">ABC transporter ATP-binding protein</fullName>
    </submittedName>
</protein>
<dbReference type="InterPro" id="IPR008995">
    <property type="entry name" value="Mo/tungstate-bd_C_term_dom"/>
</dbReference>
<evidence type="ECO:0000256" key="3">
    <source>
        <dbReference type="ARBA" id="ARBA00022496"/>
    </source>
</evidence>
<evidence type="ECO:0000313" key="13">
    <source>
        <dbReference type="Proteomes" id="UP000500767"/>
    </source>
</evidence>
<keyword evidence="10" id="KW-0472">Membrane</keyword>
<dbReference type="CDD" id="cd03259">
    <property type="entry name" value="ABC_Carb_Solutes_like"/>
    <property type="match status" value="1"/>
</dbReference>
<dbReference type="InterPro" id="IPR003439">
    <property type="entry name" value="ABC_transporter-like_ATP-bd"/>
</dbReference>
<dbReference type="PANTHER" id="PTHR42781">
    <property type="entry name" value="SPERMIDINE/PUTRESCINE IMPORT ATP-BINDING PROTEIN POTA"/>
    <property type="match status" value="1"/>
</dbReference>
<evidence type="ECO:0000256" key="2">
    <source>
        <dbReference type="ARBA" id="ARBA00022475"/>
    </source>
</evidence>
<dbReference type="FunFam" id="3.40.50.300:FF:000425">
    <property type="entry name" value="Probable ABC transporter, ATP-binding subunit"/>
    <property type="match status" value="1"/>
</dbReference>
<accession>A0A6M8HHW0</accession>
<dbReference type="SMART" id="SM00382">
    <property type="entry name" value="AAA"/>
    <property type="match status" value="1"/>
</dbReference>
<reference evidence="12 13" key="1">
    <citation type="journal article" date="2014" name="World J. Microbiol. Biotechnol.">
        <title>Biodiversity and physiological characteristics of Antarctic and Arctic lichens-associated bacteria.</title>
        <authorList>
            <person name="Lee Y.M."/>
            <person name="Kim E.H."/>
            <person name="Lee H.K."/>
            <person name="Hong S.G."/>
        </authorList>
    </citation>
    <scope>NUCLEOTIDE SEQUENCE [LARGE SCALE GENOMIC DNA]</scope>
    <source>
        <strain evidence="12 13">PAMC 26569</strain>
    </source>
</reference>
<keyword evidence="3" id="KW-0410">Iron transport</keyword>
<dbReference type="GO" id="GO:0015697">
    <property type="term" value="P:quaternary ammonium group transport"/>
    <property type="evidence" value="ECO:0007669"/>
    <property type="project" value="UniProtKB-ARBA"/>
</dbReference>
<evidence type="ECO:0000259" key="11">
    <source>
        <dbReference type="PROSITE" id="PS50893"/>
    </source>
</evidence>
<dbReference type="RefSeq" id="WP_171836107.1">
    <property type="nucleotide sequence ID" value="NZ_CP053708.1"/>
</dbReference>
<organism evidence="12 13">
    <name type="scientific">Lichenicola cladoniae</name>
    <dbReference type="NCBI Taxonomy" id="1484109"/>
    <lineage>
        <taxon>Bacteria</taxon>
        <taxon>Pseudomonadati</taxon>
        <taxon>Pseudomonadota</taxon>
        <taxon>Alphaproteobacteria</taxon>
        <taxon>Acetobacterales</taxon>
        <taxon>Acetobacteraceae</taxon>
        <taxon>Lichenicola</taxon>
    </lineage>
</organism>
<evidence type="ECO:0000256" key="1">
    <source>
        <dbReference type="ARBA" id="ARBA00022448"/>
    </source>
</evidence>
<keyword evidence="5" id="KW-0547">Nucleotide-binding</keyword>
<evidence type="ECO:0000256" key="8">
    <source>
        <dbReference type="ARBA" id="ARBA00023004"/>
    </source>
</evidence>
<dbReference type="SUPFAM" id="SSF52540">
    <property type="entry name" value="P-loop containing nucleoside triphosphate hydrolases"/>
    <property type="match status" value="1"/>
</dbReference>
<evidence type="ECO:0000256" key="6">
    <source>
        <dbReference type="ARBA" id="ARBA00022840"/>
    </source>
</evidence>
<dbReference type="Pfam" id="PF08402">
    <property type="entry name" value="TOBE_2"/>
    <property type="match status" value="1"/>
</dbReference>
<keyword evidence="1" id="KW-0813">Transport</keyword>
<dbReference type="InterPro" id="IPR027417">
    <property type="entry name" value="P-loop_NTPase"/>
</dbReference>
<evidence type="ECO:0000256" key="4">
    <source>
        <dbReference type="ARBA" id="ARBA00022519"/>
    </source>
</evidence>
<sequence>MSALAIRGLSKSFGDVPVLHQLELEVEQGSLVAILGASGGGKTTLLRLICGFERQDAGTISIGGQLASGPDLHRRPEQRLIGYVAQDGALFPHLSVGRNILFGLDRNARREHRRAEALLELVGLPISYAARPPQELSGGEQQRVALARALAPAPSLVLLDEPFSALDAALRAGTRRAVADALSRAGATALLVTHDQSEALSMGDRVGVLRHGRLVQIAAPSELYCHPVDAELARFVGEAVLMEGHVTGPSVACALGRLVLASATPDGPVMVMVRPEQIVVGPLSGSGCDARIASVSYYGHDASLGLVLPMLETPLLARVGGAQALSFRDGDAVRLSVEGTVVAFPRTPGQ</sequence>
<evidence type="ECO:0000313" key="12">
    <source>
        <dbReference type="EMBL" id="QKE88959.1"/>
    </source>
</evidence>
<keyword evidence="13" id="KW-1185">Reference proteome</keyword>
<dbReference type="GO" id="GO:0016887">
    <property type="term" value="F:ATP hydrolysis activity"/>
    <property type="evidence" value="ECO:0007669"/>
    <property type="project" value="InterPro"/>
</dbReference>
<dbReference type="GO" id="GO:0043190">
    <property type="term" value="C:ATP-binding cassette (ABC) transporter complex"/>
    <property type="evidence" value="ECO:0007669"/>
    <property type="project" value="InterPro"/>
</dbReference>
<dbReference type="Gene3D" id="3.40.50.300">
    <property type="entry name" value="P-loop containing nucleotide triphosphate hydrolases"/>
    <property type="match status" value="1"/>
</dbReference>
<keyword evidence="9" id="KW-0406">Ion transport</keyword>
<dbReference type="GO" id="GO:0015408">
    <property type="term" value="F:ABC-type ferric iron transporter activity"/>
    <property type="evidence" value="ECO:0007669"/>
    <property type="project" value="InterPro"/>
</dbReference>
<dbReference type="PROSITE" id="PS00211">
    <property type="entry name" value="ABC_TRANSPORTER_1"/>
    <property type="match status" value="1"/>
</dbReference>
<dbReference type="Proteomes" id="UP000500767">
    <property type="component" value="Chromosome"/>
</dbReference>